<dbReference type="OrthoDB" id="983479at2759"/>
<dbReference type="PRINTS" id="PR00405">
    <property type="entry name" value="REVINTRACTNG"/>
</dbReference>
<evidence type="ECO:0000313" key="8">
    <source>
        <dbReference type="EMBL" id="KND03480.1"/>
    </source>
</evidence>
<accession>A0A0L0HRB3</accession>
<feature type="domain" description="Arf-GAP" evidence="7">
    <location>
        <begin position="10"/>
        <end position="127"/>
    </location>
</feature>
<dbReference type="InParanoid" id="A0A0L0HRB3"/>
<evidence type="ECO:0000256" key="1">
    <source>
        <dbReference type="ARBA" id="ARBA00022468"/>
    </source>
</evidence>
<dbReference type="OMA" id="PANQVCF"/>
<feature type="compositionally biased region" description="Basic and acidic residues" evidence="6">
    <location>
        <begin position="260"/>
        <end position="288"/>
    </location>
</feature>
<keyword evidence="9" id="KW-1185">Reference proteome</keyword>
<feature type="compositionally biased region" description="Low complexity" evidence="6">
    <location>
        <begin position="351"/>
        <end position="364"/>
    </location>
</feature>
<proteinExistence type="predicted"/>
<feature type="region of interest" description="Disordered" evidence="6">
    <location>
        <begin position="260"/>
        <end position="289"/>
    </location>
</feature>
<dbReference type="AlphaFoldDB" id="A0A0L0HRB3"/>
<feature type="region of interest" description="Disordered" evidence="6">
    <location>
        <begin position="214"/>
        <end position="243"/>
    </location>
</feature>
<sequence length="482" mass="51635">MDQVAKADIIEVFKKLKSKRENKVCFDCNAKNPTWSTVTFGVYLCLDCSAVHRNMGVHVTFVRSTLLDSWTLDQLRTMKVGGNANATEFFRQHGGLNFSDVKAKYTSKAASVYKDRLKKLIEEDARKYPNRIVVDGAVEGEVDTGSRRASDDFFSGWDVSAQQRPPQPVAAAPQTVAAPTPQPAPTPASITTTAAPRPAPATISVETAALASLSKPDDIKSPTATTLPGRATSGANILKPTKKGLGAKKATKIINFEEAERQAREEEERRKTEQEAERKRLAEEERQRLSQPIVPVATSSYQSAAKPKISAEDAAMMERLGMGMGKLGFGATGGFGSTGGNASGSTGGMKMGSSTSSASSSSYGGDDGDAQKRFANAKAISSDQYFGRGNFDEAASKEARARLQQFQGRSGFGSAEYYGRDESGPSSVRDANDPMAMLGDSARDFAQKFVGQAADDITALKRMVAMGGSKLGDMLQDMSSRY</sequence>
<feature type="compositionally biased region" description="Low complexity" evidence="6">
    <location>
        <begin position="187"/>
        <end position="199"/>
    </location>
</feature>
<dbReference type="PANTHER" id="PTHR45686">
    <property type="entry name" value="ADP-RIBOSYLATION FACTOR GTPASE ACTIVATING PROTEIN 3, ISOFORM H-RELATED"/>
    <property type="match status" value="1"/>
</dbReference>
<dbReference type="EMBL" id="KQ257451">
    <property type="protein sequence ID" value="KND03480.1"/>
    <property type="molecule type" value="Genomic_DNA"/>
</dbReference>
<keyword evidence="3 5" id="KW-0863">Zinc-finger</keyword>
<dbReference type="Pfam" id="PF01412">
    <property type="entry name" value="ArfGap"/>
    <property type="match status" value="1"/>
</dbReference>
<dbReference type="GeneID" id="27684661"/>
<organism evidence="8 9">
    <name type="scientific">Spizellomyces punctatus (strain DAOM BR117)</name>
    <dbReference type="NCBI Taxonomy" id="645134"/>
    <lineage>
        <taxon>Eukaryota</taxon>
        <taxon>Fungi</taxon>
        <taxon>Fungi incertae sedis</taxon>
        <taxon>Chytridiomycota</taxon>
        <taxon>Chytridiomycota incertae sedis</taxon>
        <taxon>Chytridiomycetes</taxon>
        <taxon>Spizellomycetales</taxon>
        <taxon>Spizellomycetaceae</taxon>
        <taxon>Spizellomyces</taxon>
    </lineage>
</organism>
<evidence type="ECO:0000313" key="9">
    <source>
        <dbReference type="Proteomes" id="UP000053201"/>
    </source>
</evidence>
<feature type="region of interest" description="Disordered" evidence="6">
    <location>
        <begin position="343"/>
        <end position="369"/>
    </location>
</feature>
<dbReference type="GO" id="GO:0048205">
    <property type="term" value="P:COPI coating of Golgi vesicle"/>
    <property type="evidence" value="ECO:0007669"/>
    <property type="project" value="TreeGrafter"/>
</dbReference>
<dbReference type="GO" id="GO:0005096">
    <property type="term" value="F:GTPase activator activity"/>
    <property type="evidence" value="ECO:0007669"/>
    <property type="project" value="UniProtKB-KW"/>
</dbReference>
<evidence type="ECO:0000259" key="7">
    <source>
        <dbReference type="PROSITE" id="PS50115"/>
    </source>
</evidence>
<dbReference type="SUPFAM" id="SSF57863">
    <property type="entry name" value="ArfGap/RecO-like zinc finger"/>
    <property type="match status" value="1"/>
</dbReference>
<dbReference type="Proteomes" id="UP000053201">
    <property type="component" value="Unassembled WGS sequence"/>
</dbReference>
<dbReference type="GO" id="GO:0000139">
    <property type="term" value="C:Golgi membrane"/>
    <property type="evidence" value="ECO:0007669"/>
    <property type="project" value="GOC"/>
</dbReference>
<keyword evidence="4" id="KW-0862">Zinc</keyword>
<dbReference type="Gene3D" id="1.10.220.150">
    <property type="entry name" value="Arf GTPase activating protein"/>
    <property type="match status" value="1"/>
</dbReference>
<name>A0A0L0HRB3_SPIPD</name>
<evidence type="ECO:0000256" key="5">
    <source>
        <dbReference type="PROSITE-ProRule" id="PRU00288"/>
    </source>
</evidence>
<protein>
    <recommendedName>
        <fullName evidence="7">Arf-GAP domain-containing protein</fullName>
    </recommendedName>
</protein>
<keyword evidence="2" id="KW-0479">Metal-binding</keyword>
<dbReference type="FunFam" id="1.10.220.150:FF:000004">
    <property type="entry name" value="Putative ADP-ribosylation factor GTPase-activating protein 2"/>
    <property type="match status" value="1"/>
</dbReference>
<feature type="compositionally biased region" description="Low complexity" evidence="6">
    <location>
        <begin position="160"/>
        <end position="179"/>
    </location>
</feature>
<dbReference type="GO" id="GO:0008270">
    <property type="term" value="F:zinc ion binding"/>
    <property type="evidence" value="ECO:0007669"/>
    <property type="project" value="UniProtKB-KW"/>
</dbReference>
<dbReference type="InterPro" id="IPR001164">
    <property type="entry name" value="ArfGAP_dom"/>
</dbReference>
<dbReference type="RefSeq" id="XP_016611519.1">
    <property type="nucleotide sequence ID" value="XM_016749290.1"/>
</dbReference>
<reference evidence="8 9" key="1">
    <citation type="submission" date="2009-08" db="EMBL/GenBank/DDBJ databases">
        <title>The Genome Sequence of Spizellomyces punctatus strain DAOM BR117.</title>
        <authorList>
            <consortium name="The Broad Institute Genome Sequencing Platform"/>
            <person name="Russ C."/>
            <person name="Cuomo C."/>
            <person name="Shea T."/>
            <person name="Young S.K."/>
            <person name="Zeng Q."/>
            <person name="Koehrsen M."/>
            <person name="Haas B."/>
            <person name="Borodovsky M."/>
            <person name="Guigo R."/>
            <person name="Alvarado L."/>
            <person name="Berlin A."/>
            <person name="Bochicchio J."/>
            <person name="Borenstein D."/>
            <person name="Chapman S."/>
            <person name="Chen Z."/>
            <person name="Engels R."/>
            <person name="Freedman E."/>
            <person name="Gellesch M."/>
            <person name="Goldberg J."/>
            <person name="Griggs A."/>
            <person name="Gujja S."/>
            <person name="Heiman D."/>
            <person name="Hepburn T."/>
            <person name="Howarth C."/>
            <person name="Jen D."/>
            <person name="Larson L."/>
            <person name="Lewis B."/>
            <person name="Mehta T."/>
            <person name="Park D."/>
            <person name="Pearson M."/>
            <person name="Roberts A."/>
            <person name="Saif S."/>
            <person name="Shenoy N."/>
            <person name="Sisk P."/>
            <person name="Stolte C."/>
            <person name="Sykes S."/>
            <person name="Thomson T."/>
            <person name="Walk T."/>
            <person name="White J."/>
            <person name="Yandava C."/>
            <person name="Burger G."/>
            <person name="Gray M.W."/>
            <person name="Holland P.W.H."/>
            <person name="King N."/>
            <person name="Lang F.B.F."/>
            <person name="Roger A.J."/>
            <person name="Ruiz-Trillo I."/>
            <person name="Lander E."/>
            <person name="Nusbaum C."/>
        </authorList>
    </citation>
    <scope>NUCLEOTIDE SEQUENCE [LARGE SCALE GENOMIC DNA]</scope>
    <source>
        <strain evidence="8 9">DAOM BR117</strain>
    </source>
</reference>
<dbReference type="PANTHER" id="PTHR45686:SF4">
    <property type="entry name" value="ADP-RIBOSYLATION FACTOR GTPASE ACTIVATING PROTEIN 3, ISOFORM H"/>
    <property type="match status" value="1"/>
</dbReference>
<evidence type="ECO:0000256" key="6">
    <source>
        <dbReference type="SAM" id="MobiDB-lite"/>
    </source>
</evidence>
<dbReference type="eggNOG" id="KOG0706">
    <property type="taxonomic scope" value="Eukaryota"/>
</dbReference>
<dbReference type="STRING" id="645134.A0A0L0HRB3"/>
<evidence type="ECO:0000256" key="3">
    <source>
        <dbReference type="ARBA" id="ARBA00022771"/>
    </source>
</evidence>
<evidence type="ECO:0000256" key="2">
    <source>
        <dbReference type="ARBA" id="ARBA00022723"/>
    </source>
</evidence>
<dbReference type="CDD" id="cd08831">
    <property type="entry name" value="ArfGap_ArfGap2_3_like"/>
    <property type="match status" value="1"/>
</dbReference>
<dbReference type="InterPro" id="IPR038508">
    <property type="entry name" value="ArfGAP_dom_sf"/>
</dbReference>
<dbReference type="PROSITE" id="PS50115">
    <property type="entry name" value="ARFGAP"/>
    <property type="match status" value="1"/>
</dbReference>
<keyword evidence="1" id="KW-0343">GTPase activation</keyword>
<feature type="region of interest" description="Disordered" evidence="6">
    <location>
        <begin position="158"/>
        <end position="199"/>
    </location>
</feature>
<dbReference type="InterPro" id="IPR037278">
    <property type="entry name" value="ARFGAP/RecO"/>
</dbReference>
<dbReference type="VEuPathDB" id="FungiDB:SPPG_00964"/>
<dbReference type="SMART" id="SM00105">
    <property type="entry name" value="ArfGap"/>
    <property type="match status" value="1"/>
</dbReference>
<dbReference type="FunCoup" id="A0A0L0HRB3">
    <property type="interactions" value="357"/>
</dbReference>
<evidence type="ECO:0000256" key="4">
    <source>
        <dbReference type="ARBA" id="ARBA00022833"/>
    </source>
</evidence>
<gene>
    <name evidence="8" type="ORF">SPPG_00964</name>
</gene>